<dbReference type="Gene3D" id="3.90.220.20">
    <property type="entry name" value="DNA methylase specificity domains"/>
    <property type="match status" value="2"/>
</dbReference>
<keyword evidence="2" id="KW-0680">Restriction system</keyword>
<feature type="domain" description="Type I restriction modification DNA specificity" evidence="4">
    <location>
        <begin position="226"/>
        <end position="386"/>
    </location>
</feature>
<dbReference type="SUPFAM" id="SSF116734">
    <property type="entry name" value="DNA methylase specificity domain"/>
    <property type="match status" value="2"/>
</dbReference>
<dbReference type="InterPro" id="IPR044946">
    <property type="entry name" value="Restrct_endonuc_typeI_TRD_sf"/>
</dbReference>
<dbReference type="EMBL" id="CYRX01000031">
    <property type="protein sequence ID" value="CUH60899.1"/>
    <property type="molecule type" value="Genomic_DNA"/>
</dbReference>
<dbReference type="RefSeq" id="WP_139278621.1">
    <property type="nucleotide sequence ID" value="NZ_CYRX01000031.1"/>
</dbReference>
<organism evidence="5 6">
    <name type="scientific">Thalassobacter stenotrophicus</name>
    <dbReference type="NCBI Taxonomy" id="266809"/>
    <lineage>
        <taxon>Bacteria</taxon>
        <taxon>Pseudomonadati</taxon>
        <taxon>Pseudomonadota</taxon>
        <taxon>Alphaproteobacteria</taxon>
        <taxon>Rhodobacterales</taxon>
        <taxon>Roseobacteraceae</taxon>
        <taxon>Thalassobacter</taxon>
    </lineage>
</organism>
<dbReference type="Proteomes" id="UP000051298">
    <property type="component" value="Unassembled WGS sequence"/>
</dbReference>
<dbReference type="PANTHER" id="PTHR30408:SF13">
    <property type="entry name" value="TYPE I RESTRICTION ENZYME HINDI SPECIFICITY SUBUNIT"/>
    <property type="match status" value="1"/>
</dbReference>
<dbReference type="GO" id="GO:0009307">
    <property type="term" value="P:DNA restriction-modification system"/>
    <property type="evidence" value="ECO:0007669"/>
    <property type="project" value="UniProtKB-KW"/>
</dbReference>
<evidence type="ECO:0000256" key="3">
    <source>
        <dbReference type="ARBA" id="ARBA00023125"/>
    </source>
</evidence>
<name>A0A0P1F0R3_9RHOB</name>
<protein>
    <submittedName>
        <fullName evidence="5">EcoKI restriction-modification system protein HsdS</fullName>
    </submittedName>
</protein>
<feature type="domain" description="Type I restriction modification DNA specificity" evidence="4">
    <location>
        <begin position="24"/>
        <end position="177"/>
    </location>
</feature>
<dbReference type="CDD" id="cd17273">
    <property type="entry name" value="RMtype1_S_EcoJA69PI-TRD1-CR1_like"/>
    <property type="match status" value="1"/>
</dbReference>
<dbReference type="InterPro" id="IPR000055">
    <property type="entry name" value="Restrct_endonuc_typeI_TRD"/>
</dbReference>
<keyword evidence="3" id="KW-0238">DNA-binding</keyword>
<accession>A0A0P1F0R3</accession>
<dbReference type="InterPro" id="IPR052021">
    <property type="entry name" value="Type-I_RS_S_subunit"/>
</dbReference>
<evidence type="ECO:0000256" key="2">
    <source>
        <dbReference type="ARBA" id="ARBA00022747"/>
    </source>
</evidence>
<gene>
    <name evidence="5" type="ORF">THS5294_02196</name>
</gene>
<dbReference type="CDD" id="cd16961">
    <property type="entry name" value="RMtype1_S_TRD-CR_like"/>
    <property type="match status" value="1"/>
</dbReference>
<dbReference type="Pfam" id="PF01420">
    <property type="entry name" value="Methylase_S"/>
    <property type="match status" value="2"/>
</dbReference>
<evidence type="ECO:0000259" key="4">
    <source>
        <dbReference type="Pfam" id="PF01420"/>
    </source>
</evidence>
<evidence type="ECO:0000313" key="6">
    <source>
        <dbReference type="Proteomes" id="UP000051298"/>
    </source>
</evidence>
<comment type="similarity">
    <text evidence="1">Belongs to the type-I restriction system S methylase family.</text>
</comment>
<sequence length="433" mass="47793">MSDGVMLPLGAICRNASRRFVPPEDGKVWFINTGDVEGGRFTHNDLSDWDGLPGQAKKAVVEGDILYSEIRPGNGRYAFVEQQYPNAVVSTKFMVIEAGKSILPKYLYHVITSPELQNAMKLIAESRSGTFPQITFDSIAHLELMVPSKSEQLAVSSFLDAIEGRIRNNQKMNQTLEGIAKAIFKSWFVNFDPVRAKAEGRPTGLPPEICDLFPAELVDSEMGETPRGWEVKTISDLADCVGGATPSTKNPEFWEGGKHTWTSPKDLSDSKTIHLLKTDRKITEAGLKKISSGLLPVGTVLLSSRAPVGYLALTTEPTAINQGYIALKPKSRISNYFLLHWCETNLDEIKNRASGTTFAEISKAAFRPIPAIEPSNSAMQKFHQIVSPIYERVLVASKEMETLAELRDTLLPKLISGELRIPDVEKFLEEAGI</sequence>
<dbReference type="GO" id="GO:0003677">
    <property type="term" value="F:DNA binding"/>
    <property type="evidence" value="ECO:0007669"/>
    <property type="project" value="UniProtKB-KW"/>
</dbReference>
<dbReference type="PANTHER" id="PTHR30408">
    <property type="entry name" value="TYPE-1 RESTRICTION ENZYME ECOKI SPECIFICITY PROTEIN"/>
    <property type="match status" value="1"/>
</dbReference>
<evidence type="ECO:0000313" key="5">
    <source>
        <dbReference type="EMBL" id="CUH60899.1"/>
    </source>
</evidence>
<evidence type="ECO:0000256" key="1">
    <source>
        <dbReference type="ARBA" id="ARBA00010923"/>
    </source>
</evidence>
<reference evidence="5 6" key="1">
    <citation type="submission" date="2015-09" db="EMBL/GenBank/DDBJ databases">
        <authorList>
            <consortium name="Swine Surveillance"/>
        </authorList>
    </citation>
    <scope>NUCLEOTIDE SEQUENCE [LARGE SCALE GENOMIC DNA]</scope>
    <source>
        <strain evidence="5 6">CECT 5294</strain>
    </source>
</reference>
<proteinExistence type="inferred from homology"/>
<dbReference type="AlphaFoldDB" id="A0A0P1F0R3"/>